<organism evidence="1">
    <name type="scientific">marine sediment metagenome</name>
    <dbReference type="NCBI Taxonomy" id="412755"/>
    <lineage>
        <taxon>unclassified sequences</taxon>
        <taxon>metagenomes</taxon>
        <taxon>ecological metagenomes</taxon>
    </lineage>
</organism>
<accession>X1R7U7</accession>
<proteinExistence type="predicted"/>
<gene>
    <name evidence="1" type="ORF">S12H4_07248</name>
</gene>
<name>X1R7U7_9ZZZZ</name>
<sequence>YSALEIINAVEISTGVYEQQQWPSFKGLLRTNEVNTYTIKTVRKVLNRKYTKGTVTANGSIRPLLLADFADYRPLFS</sequence>
<protein>
    <submittedName>
        <fullName evidence="1">Uncharacterized protein</fullName>
    </submittedName>
</protein>
<feature type="non-terminal residue" evidence="1">
    <location>
        <position position="1"/>
    </location>
</feature>
<evidence type="ECO:0000313" key="1">
    <source>
        <dbReference type="EMBL" id="GAI59230.1"/>
    </source>
</evidence>
<comment type="caution">
    <text evidence="1">The sequence shown here is derived from an EMBL/GenBank/DDBJ whole genome shotgun (WGS) entry which is preliminary data.</text>
</comment>
<reference evidence="1" key="1">
    <citation type="journal article" date="2014" name="Front. Microbiol.">
        <title>High frequency of phylogenetically diverse reductive dehalogenase-homologous genes in deep subseafloor sedimentary metagenomes.</title>
        <authorList>
            <person name="Kawai M."/>
            <person name="Futagami T."/>
            <person name="Toyoda A."/>
            <person name="Takaki Y."/>
            <person name="Nishi S."/>
            <person name="Hori S."/>
            <person name="Arai W."/>
            <person name="Tsubouchi T."/>
            <person name="Morono Y."/>
            <person name="Uchiyama I."/>
            <person name="Ito T."/>
            <person name="Fujiyama A."/>
            <person name="Inagaki F."/>
            <person name="Takami H."/>
        </authorList>
    </citation>
    <scope>NUCLEOTIDE SEQUENCE</scope>
    <source>
        <strain evidence="1">Expedition CK06-06</strain>
    </source>
</reference>
<dbReference type="EMBL" id="BARW01002650">
    <property type="protein sequence ID" value="GAI59230.1"/>
    <property type="molecule type" value="Genomic_DNA"/>
</dbReference>
<dbReference type="AlphaFoldDB" id="X1R7U7"/>